<reference evidence="2 3" key="1">
    <citation type="submission" date="2015-08" db="EMBL/GenBank/DDBJ databases">
        <title>Next Generation Sequencing and Analysis of the Genome of Puccinia sorghi L Schw, the Causal Agent of Maize Common Rust.</title>
        <authorList>
            <person name="Rochi L."/>
            <person name="Burguener G."/>
            <person name="Darino M."/>
            <person name="Turjanski A."/>
            <person name="Kreff E."/>
            <person name="Dieguez M.J."/>
            <person name="Sacco F."/>
        </authorList>
    </citation>
    <scope>NUCLEOTIDE SEQUENCE [LARGE SCALE GENOMIC DNA]</scope>
    <source>
        <strain evidence="2 3">RO10H11247</strain>
    </source>
</reference>
<feature type="signal peptide" evidence="1">
    <location>
        <begin position="1"/>
        <end position="15"/>
    </location>
</feature>
<comment type="caution">
    <text evidence="2">The sequence shown here is derived from an EMBL/GenBank/DDBJ whole genome shotgun (WGS) entry which is preliminary data.</text>
</comment>
<dbReference type="VEuPathDB" id="FungiDB:VP01_697g8"/>
<dbReference type="EMBL" id="LAVV01012360">
    <property type="protein sequence ID" value="KNZ46769.1"/>
    <property type="molecule type" value="Genomic_DNA"/>
</dbReference>
<sequence>MALAVLVAVLEDVAAATTTRTMGGCRDGCRPRLGRRGGCLSWMMRADEEAALPKRKLAARGNVTWVKLPNSETTLLSLRIHEGHWTIKNDSVYPIRFSLLH</sequence>
<proteinExistence type="predicted"/>
<accession>A0A0L6UDX2</accession>
<evidence type="ECO:0000256" key="1">
    <source>
        <dbReference type="SAM" id="SignalP"/>
    </source>
</evidence>
<dbReference type="OrthoDB" id="2507549at2759"/>
<name>A0A0L6UDX2_9BASI</name>
<dbReference type="AlphaFoldDB" id="A0A0L6UDX2"/>
<protein>
    <submittedName>
        <fullName evidence="2">Uncharacterized protein</fullName>
    </submittedName>
</protein>
<feature type="chain" id="PRO_5012881555" evidence="1">
    <location>
        <begin position="16"/>
        <end position="101"/>
    </location>
</feature>
<keyword evidence="1" id="KW-0732">Signal</keyword>
<organism evidence="2 3">
    <name type="scientific">Puccinia sorghi</name>
    <dbReference type="NCBI Taxonomy" id="27349"/>
    <lineage>
        <taxon>Eukaryota</taxon>
        <taxon>Fungi</taxon>
        <taxon>Dikarya</taxon>
        <taxon>Basidiomycota</taxon>
        <taxon>Pucciniomycotina</taxon>
        <taxon>Pucciniomycetes</taxon>
        <taxon>Pucciniales</taxon>
        <taxon>Pucciniaceae</taxon>
        <taxon>Puccinia</taxon>
    </lineage>
</organism>
<evidence type="ECO:0000313" key="2">
    <source>
        <dbReference type="EMBL" id="KNZ46769.1"/>
    </source>
</evidence>
<dbReference type="Proteomes" id="UP000037035">
    <property type="component" value="Unassembled WGS sequence"/>
</dbReference>
<gene>
    <name evidence="2" type="ORF">VP01_697g8</name>
</gene>
<evidence type="ECO:0000313" key="3">
    <source>
        <dbReference type="Proteomes" id="UP000037035"/>
    </source>
</evidence>
<keyword evidence="3" id="KW-1185">Reference proteome</keyword>